<accession>A0A1H6BWW5</accession>
<keyword evidence="1" id="KW-1133">Transmembrane helix</keyword>
<proteinExistence type="predicted"/>
<sequence>MADGRRTWGAKILVAAALSLLLSFGMCGAALLNPAKTESARGYLFVAGIACLGLVAVLVIVGMIVLIVESQRNSE</sequence>
<evidence type="ECO:0000313" key="3">
    <source>
        <dbReference type="Proteomes" id="UP000236728"/>
    </source>
</evidence>
<reference evidence="2 3" key="1">
    <citation type="submission" date="2016-10" db="EMBL/GenBank/DDBJ databases">
        <authorList>
            <person name="de Groot N.N."/>
        </authorList>
    </citation>
    <scope>NUCLEOTIDE SEQUENCE [LARGE SCALE GENOMIC DNA]</scope>
    <source>
        <strain evidence="2 3">DSM 22489</strain>
    </source>
</reference>
<protein>
    <submittedName>
        <fullName evidence="2">Uncharacterized protein</fullName>
    </submittedName>
</protein>
<evidence type="ECO:0000256" key="1">
    <source>
        <dbReference type="SAM" id="Phobius"/>
    </source>
</evidence>
<name>A0A1H6BWW5_9BACT</name>
<keyword evidence="1" id="KW-0472">Membrane</keyword>
<gene>
    <name evidence="2" type="ORF">SAMN05421819_4012</name>
</gene>
<feature type="transmembrane region" description="Helical" evidence="1">
    <location>
        <begin position="44"/>
        <end position="68"/>
    </location>
</feature>
<keyword evidence="1" id="KW-0812">Transmembrane</keyword>
<dbReference type="RefSeq" id="WP_103934869.1">
    <property type="nucleotide sequence ID" value="NZ_FNVA01000008.1"/>
</dbReference>
<evidence type="ECO:0000313" key="2">
    <source>
        <dbReference type="EMBL" id="SEG65132.1"/>
    </source>
</evidence>
<keyword evidence="3" id="KW-1185">Reference proteome</keyword>
<organism evidence="2 3">
    <name type="scientific">Bryocella elongata</name>
    <dbReference type="NCBI Taxonomy" id="863522"/>
    <lineage>
        <taxon>Bacteria</taxon>
        <taxon>Pseudomonadati</taxon>
        <taxon>Acidobacteriota</taxon>
        <taxon>Terriglobia</taxon>
        <taxon>Terriglobales</taxon>
        <taxon>Acidobacteriaceae</taxon>
        <taxon>Bryocella</taxon>
    </lineage>
</organism>
<feature type="transmembrane region" description="Helical" evidence="1">
    <location>
        <begin position="12"/>
        <end position="32"/>
    </location>
</feature>
<dbReference type="Proteomes" id="UP000236728">
    <property type="component" value="Unassembled WGS sequence"/>
</dbReference>
<dbReference type="AlphaFoldDB" id="A0A1H6BWW5"/>
<dbReference type="EMBL" id="FNVA01000008">
    <property type="protein sequence ID" value="SEG65132.1"/>
    <property type="molecule type" value="Genomic_DNA"/>
</dbReference>